<dbReference type="Pfam" id="PF07690">
    <property type="entry name" value="MFS_1"/>
    <property type="match status" value="1"/>
</dbReference>
<feature type="transmembrane region" description="Helical" evidence="8">
    <location>
        <begin position="527"/>
        <end position="547"/>
    </location>
</feature>
<evidence type="ECO:0000256" key="1">
    <source>
        <dbReference type="ARBA" id="ARBA00004141"/>
    </source>
</evidence>
<feature type="transmembrane region" description="Helical" evidence="8">
    <location>
        <begin position="350"/>
        <end position="371"/>
    </location>
</feature>
<proteinExistence type="inferred from homology"/>
<dbReference type="eggNOG" id="KOG0254">
    <property type="taxonomic scope" value="Eukaryota"/>
</dbReference>
<feature type="transmembrane region" description="Helical" evidence="8">
    <location>
        <begin position="408"/>
        <end position="426"/>
    </location>
</feature>
<comment type="subcellular location">
    <subcellularLocation>
        <location evidence="1">Membrane</location>
        <topology evidence="1">Multi-pass membrane protein</topology>
    </subcellularLocation>
</comment>
<accession>J3PK16</accession>
<dbReference type="InterPro" id="IPR011701">
    <property type="entry name" value="MFS"/>
</dbReference>
<evidence type="ECO:0000256" key="4">
    <source>
        <dbReference type="ARBA" id="ARBA00022692"/>
    </source>
</evidence>
<dbReference type="PANTHER" id="PTHR23501:SF12">
    <property type="entry name" value="MAJOR FACILITATOR SUPERFAMILY (MFS) PROFILE DOMAIN-CONTAINING PROTEIN-RELATED"/>
    <property type="match status" value="1"/>
</dbReference>
<dbReference type="EMBL" id="GL385461">
    <property type="protein sequence ID" value="EJT68563.1"/>
    <property type="molecule type" value="Genomic_DNA"/>
</dbReference>
<keyword evidence="3" id="KW-0813">Transport</keyword>
<keyword evidence="5 8" id="KW-1133">Transmembrane helix</keyword>
<dbReference type="GO" id="GO:0022857">
    <property type="term" value="F:transmembrane transporter activity"/>
    <property type="evidence" value="ECO:0007669"/>
    <property type="project" value="InterPro"/>
</dbReference>
<evidence type="ECO:0000313" key="12">
    <source>
        <dbReference type="Proteomes" id="UP000006039"/>
    </source>
</evidence>
<dbReference type="GeneID" id="20354319"/>
<feature type="transmembrane region" description="Helical" evidence="8">
    <location>
        <begin position="268"/>
        <end position="290"/>
    </location>
</feature>
<evidence type="ECO:0000256" key="8">
    <source>
        <dbReference type="SAM" id="Phobius"/>
    </source>
</evidence>
<gene>
    <name evidence="11" type="primary">20354319</name>
    <name evidence="10" type="ORF">GGTG_13861</name>
</gene>
<dbReference type="STRING" id="644352.J3PK16"/>
<dbReference type="PROSITE" id="PS50850">
    <property type="entry name" value="MFS"/>
    <property type="match status" value="1"/>
</dbReference>
<dbReference type="RefSeq" id="XP_009230047.1">
    <property type="nucleotide sequence ID" value="XM_009231783.1"/>
</dbReference>
<feature type="transmembrane region" description="Helical" evidence="8">
    <location>
        <begin position="438"/>
        <end position="463"/>
    </location>
</feature>
<dbReference type="SUPFAM" id="SSF103473">
    <property type="entry name" value="MFS general substrate transporter"/>
    <property type="match status" value="1"/>
</dbReference>
<dbReference type="EnsemblFungi" id="EJT68563">
    <property type="protein sequence ID" value="EJT68563"/>
    <property type="gene ID" value="GGTG_13861"/>
</dbReference>
<dbReference type="PANTHER" id="PTHR23501">
    <property type="entry name" value="MAJOR FACILITATOR SUPERFAMILY"/>
    <property type="match status" value="1"/>
</dbReference>
<comment type="similarity">
    <text evidence="2">Belongs to the major facilitator superfamily. TCR/Tet family.</text>
</comment>
<feature type="domain" description="Major facilitator superfamily (MFS) profile" evidence="9">
    <location>
        <begin position="43"/>
        <end position="571"/>
    </location>
</feature>
<organism evidence="10">
    <name type="scientific">Gaeumannomyces tritici (strain R3-111a-1)</name>
    <name type="common">Wheat and barley take-all root rot fungus</name>
    <name type="synonym">Gaeumannomyces graminis var. tritici</name>
    <dbReference type="NCBI Taxonomy" id="644352"/>
    <lineage>
        <taxon>Eukaryota</taxon>
        <taxon>Fungi</taxon>
        <taxon>Dikarya</taxon>
        <taxon>Ascomycota</taxon>
        <taxon>Pezizomycotina</taxon>
        <taxon>Sordariomycetes</taxon>
        <taxon>Sordariomycetidae</taxon>
        <taxon>Magnaporthales</taxon>
        <taxon>Magnaporthaceae</taxon>
        <taxon>Gaeumannomyces</taxon>
    </lineage>
</organism>
<evidence type="ECO:0000256" key="2">
    <source>
        <dbReference type="ARBA" id="ARBA00007520"/>
    </source>
</evidence>
<reference evidence="12" key="1">
    <citation type="submission" date="2010-07" db="EMBL/GenBank/DDBJ databases">
        <title>The genome sequence of Gaeumannomyces graminis var. tritici strain R3-111a-1.</title>
        <authorList>
            <consortium name="The Broad Institute Genome Sequencing Platform"/>
            <person name="Ma L.-J."/>
            <person name="Dead R."/>
            <person name="Young S."/>
            <person name="Zeng Q."/>
            <person name="Koehrsen M."/>
            <person name="Alvarado L."/>
            <person name="Berlin A."/>
            <person name="Chapman S.B."/>
            <person name="Chen Z."/>
            <person name="Freedman E."/>
            <person name="Gellesch M."/>
            <person name="Goldberg J."/>
            <person name="Griggs A."/>
            <person name="Gujja S."/>
            <person name="Heilman E.R."/>
            <person name="Heiman D."/>
            <person name="Hepburn T."/>
            <person name="Howarth C."/>
            <person name="Jen D."/>
            <person name="Larson L."/>
            <person name="Mehta T."/>
            <person name="Neiman D."/>
            <person name="Pearson M."/>
            <person name="Roberts A."/>
            <person name="Saif S."/>
            <person name="Shea T."/>
            <person name="Shenoy N."/>
            <person name="Sisk P."/>
            <person name="Stolte C."/>
            <person name="Sykes S."/>
            <person name="Walk T."/>
            <person name="White J."/>
            <person name="Yandava C."/>
            <person name="Haas B."/>
            <person name="Nusbaum C."/>
            <person name="Birren B."/>
        </authorList>
    </citation>
    <scope>NUCLEOTIDE SEQUENCE [LARGE SCALE GENOMIC DNA]</scope>
    <source>
        <strain evidence="12">R3-111a-1</strain>
    </source>
</reference>
<feature type="transmembrane region" description="Helical" evidence="8">
    <location>
        <begin position="77"/>
        <end position="95"/>
    </location>
</feature>
<evidence type="ECO:0000313" key="10">
    <source>
        <dbReference type="EMBL" id="EJT68563.1"/>
    </source>
</evidence>
<dbReference type="HOGENOM" id="CLU_000960_22_1_1"/>
<evidence type="ECO:0000256" key="5">
    <source>
        <dbReference type="ARBA" id="ARBA00022989"/>
    </source>
</evidence>
<evidence type="ECO:0000256" key="3">
    <source>
        <dbReference type="ARBA" id="ARBA00022448"/>
    </source>
</evidence>
<dbReference type="AlphaFoldDB" id="J3PK16"/>
<feature type="transmembrane region" description="Helical" evidence="8">
    <location>
        <begin position="196"/>
        <end position="215"/>
    </location>
</feature>
<dbReference type="Gene3D" id="1.20.1250.20">
    <property type="entry name" value="MFS general substrate transporter like domains"/>
    <property type="match status" value="1"/>
</dbReference>
<evidence type="ECO:0000313" key="11">
    <source>
        <dbReference type="EnsemblFungi" id="EJT68563"/>
    </source>
</evidence>
<feature type="transmembrane region" description="Helical" evidence="8">
    <location>
        <begin position="43"/>
        <end position="65"/>
    </location>
</feature>
<evidence type="ECO:0000256" key="6">
    <source>
        <dbReference type="ARBA" id="ARBA00023136"/>
    </source>
</evidence>
<feature type="transmembrane region" description="Helical" evidence="8">
    <location>
        <begin position="236"/>
        <end position="256"/>
    </location>
</feature>
<keyword evidence="12" id="KW-1185">Reference proteome</keyword>
<dbReference type="Proteomes" id="UP000006039">
    <property type="component" value="Unassembled WGS sequence"/>
</dbReference>
<feature type="transmembrane region" description="Helical" evidence="8">
    <location>
        <begin position="169"/>
        <end position="190"/>
    </location>
</feature>
<feature type="region of interest" description="Disordered" evidence="7">
    <location>
        <begin position="1"/>
        <end position="31"/>
    </location>
</feature>
<feature type="transmembrane region" description="Helical" evidence="8">
    <location>
        <begin position="377"/>
        <end position="396"/>
    </location>
</feature>
<evidence type="ECO:0000256" key="7">
    <source>
        <dbReference type="SAM" id="MobiDB-lite"/>
    </source>
</evidence>
<reference evidence="11" key="4">
    <citation type="journal article" date="2015" name="G3 (Bethesda)">
        <title>Genome sequences of three phytopathogenic species of the Magnaporthaceae family of fungi.</title>
        <authorList>
            <person name="Okagaki L.H."/>
            <person name="Nunes C.C."/>
            <person name="Sailsbery J."/>
            <person name="Clay B."/>
            <person name="Brown D."/>
            <person name="John T."/>
            <person name="Oh Y."/>
            <person name="Young N."/>
            <person name="Fitzgerald M."/>
            <person name="Haas B.J."/>
            <person name="Zeng Q."/>
            <person name="Young S."/>
            <person name="Adiconis X."/>
            <person name="Fan L."/>
            <person name="Levin J.Z."/>
            <person name="Mitchell T.K."/>
            <person name="Okubara P.A."/>
            <person name="Farman M.L."/>
            <person name="Kohn L.M."/>
            <person name="Birren B."/>
            <person name="Ma L.-J."/>
            <person name="Dean R.A."/>
        </authorList>
    </citation>
    <scope>NUCLEOTIDE SEQUENCE</scope>
    <source>
        <strain evidence="11">R3-111a-1</strain>
    </source>
</reference>
<sequence length="571" mass="61687">MEMRQHRGNTPIKTGTTGTIASAPGSRGGIGDEKPRAKLSRRLQAFFVLGALILGYDVSNVASIQASIYSEFGHVELLPWVAIAYTAVNVCVAPLCRRLSNFGNMRIHFYVYTFFFALGPALSGAANNMNTVIIGRAITGVGGAGLYHGIMLYNFVFSTTAAEASRFQALIGGSFATGLLLGPIVGGSFARNQNATWRWAFYINIPFIALFLLGWRKFLPKLVMPRPSARWGNVDWVGWVLHTAFFIMACSSLIYSGSRWAWSSTPAILSWVFTGLILIAYALQQTLCIWTTSEDRIFPLDALWCDLRLVGLVALSTTMSTAAYGICLYYTPLFFAFAKGSDPVRSAVDLMSYIGPFVGILLVSLFGLPHLGLYKPLYIFGGAMILVGAALQSRVVAEDATSLVMGRLAVIGTGVGTVFQTGASVFKARAGANPVLEANLITIFLVSQLGGVALFTSVGGCIFQNVGFRYVRDAILSGPGGDALKESLKDEDIRQALAGLESSILRGADSDMARRLVEAVTKVIGQMYYIVIAAGAVIFLCGCGMRWEKLNFKDIAERTQGIESPSDSDRR</sequence>
<dbReference type="OrthoDB" id="10021397at2759"/>
<evidence type="ECO:0000259" key="9">
    <source>
        <dbReference type="PROSITE" id="PS50850"/>
    </source>
</evidence>
<keyword evidence="4 8" id="KW-0812">Transmembrane</keyword>
<protein>
    <recommendedName>
        <fullName evidence="9">Major facilitator superfamily (MFS) profile domain-containing protein</fullName>
    </recommendedName>
</protein>
<dbReference type="InterPro" id="IPR036259">
    <property type="entry name" value="MFS_trans_sf"/>
</dbReference>
<reference evidence="11" key="5">
    <citation type="submission" date="2018-04" db="UniProtKB">
        <authorList>
            <consortium name="EnsemblFungi"/>
        </authorList>
    </citation>
    <scope>IDENTIFICATION</scope>
    <source>
        <strain evidence="11">R3-111a-1</strain>
    </source>
</reference>
<feature type="compositionally biased region" description="Polar residues" evidence="7">
    <location>
        <begin position="11"/>
        <end position="20"/>
    </location>
</feature>
<reference evidence="10" key="2">
    <citation type="submission" date="2010-07" db="EMBL/GenBank/DDBJ databases">
        <authorList>
            <consortium name="The Broad Institute Genome Sequencing Platform"/>
            <consortium name="Broad Institute Genome Sequencing Center for Infectious Disease"/>
            <person name="Ma L.-J."/>
            <person name="Dead R."/>
            <person name="Young S."/>
            <person name="Zeng Q."/>
            <person name="Koehrsen M."/>
            <person name="Alvarado L."/>
            <person name="Berlin A."/>
            <person name="Chapman S.B."/>
            <person name="Chen Z."/>
            <person name="Freedman E."/>
            <person name="Gellesch M."/>
            <person name="Goldberg J."/>
            <person name="Griggs A."/>
            <person name="Gujja S."/>
            <person name="Heilman E.R."/>
            <person name="Heiman D."/>
            <person name="Hepburn T."/>
            <person name="Howarth C."/>
            <person name="Jen D."/>
            <person name="Larson L."/>
            <person name="Mehta T."/>
            <person name="Neiman D."/>
            <person name="Pearson M."/>
            <person name="Roberts A."/>
            <person name="Saif S."/>
            <person name="Shea T."/>
            <person name="Shenoy N."/>
            <person name="Sisk P."/>
            <person name="Stolte C."/>
            <person name="Sykes S."/>
            <person name="Walk T."/>
            <person name="White J."/>
            <person name="Yandava C."/>
            <person name="Haas B."/>
            <person name="Nusbaum C."/>
            <person name="Birren B."/>
        </authorList>
    </citation>
    <scope>NUCLEOTIDE SEQUENCE</scope>
    <source>
        <strain evidence="10">R3-111a-1</strain>
    </source>
</reference>
<name>J3PK16_GAET3</name>
<dbReference type="InterPro" id="IPR020846">
    <property type="entry name" value="MFS_dom"/>
</dbReference>
<keyword evidence="6 8" id="KW-0472">Membrane</keyword>
<feature type="transmembrane region" description="Helical" evidence="8">
    <location>
        <begin position="133"/>
        <end position="157"/>
    </location>
</feature>
<dbReference type="GO" id="GO:0005886">
    <property type="term" value="C:plasma membrane"/>
    <property type="evidence" value="ECO:0007669"/>
    <property type="project" value="TreeGrafter"/>
</dbReference>
<reference evidence="10" key="3">
    <citation type="submission" date="2010-09" db="EMBL/GenBank/DDBJ databases">
        <title>Annotation of Gaeumannomyces graminis var. tritici R3-111a-1.</title>
        <authorList>
            <consortium name="The Broad Institute Genome Sequencing Platform"/>
            <person name="Ma L.-J."/>
            <person name="Dead R."/>
            <person name="Young S.K."/>
            <person name="Zeng Q."/>
            <person name="Gargeya S."/>
            <person name="Fitzgerald M."/>
            <person name="Haas B."/>
            <person name="Abouelleil A."/>
            <person name="Alvarado L."/>
            <person name="Arachchi H.M."/>
            <person name="Berlin A."/>
            <person name="Brown A."/>
            <person name="Chapman S.B."/>
            <person name="Chen Z."/>
            <person name="Dunbar C."/>
            <person name="Freedman E."/>
            <person name="Gearin G."/>
            <person name="Gellesch M."/>
            <person name="Goldberg J."/>
            <person name="Griggs A."/>
            <person name="Gujja S."/>
            <person name="Heiman D."/>
            <person name="Howarth C."/>
            <person name="Larson L."/>
            <person name="Lui A."/>
            <person name="MacDonald P.J.P."/>
            <person name="Mehta T."/>
            <person name="Montmayeur A."/>
            <person name="Murphy C."/>
            <person name="Neiman D."/>
            <person name="Pearson M."/>
            <person name="Priest M."/>
            <person name="Roberts A."/>
            <person name="Saif S."/>
            <person name="Shea T."/>
            <person name="Shenoy N."/>
            <person name="Sisk P."/>
            <person name="Stolte C."/>
            <person name="Sykes S."/>
            <person name="Yandava C."/>
            <person name="Wortman J."/>
            <person name="Nusbaum C."/>
            <person name="Birren B."/>
        </authorList>
    </citation>
    <scope>NUCLEOTIDE SEQUENCE</scope>
    <source>
        <strain evidence="10">R3-111a-1</strain>
    </source>
</reference>
<feature type="transmembrane region" description="Helical" evidence="8">
    <location>
        <begin position="321"/>
        <end position="338"/>
    </location>
</feature>
<dbReference type="VEuPathDB" id="FungiDB:GGTG_13861"/>
<feature type="transmembrane region" description="Helical" evidence="8">
    <location>
        <begin position="107"/>
        <end position="127"/>
    </location>
</feature>